<organism evidence="2 3">
    <name type="scientific">Schizopora paradoxa</name>
    <dbReference type="NCBI Taxonomy" id="27342"/>
    <lineage>
        <taxon>Eukaryota</taxon>
        <taxon>Fungi</taxon>
        <taxon>Dikarya</taxon>
        <taxon>Basidiomycota</taxon>
        <taxon>Agaricomycotina</taxon>
        <taxon>Agaricomycetes</taxon>
        <taxon>Hymenochaetales</taxon>
        <taxon>Schizoporaceae</taxon>
        <taxon>Schizopora</taxon>
    </lineage>
</organism>
<name>A0A0H2RU71_9AGAM</name>
<dbReference type="Proteomes" id="UP000053477">
    <property type="component" value="Unassembled WGS sequence"/>
</dbReference>
<dbReference type="AlphaFoldDB" id="A0A0H2RU71"/>
<evidence type="ECO:0000313" key="3">
    <source>
        <dbReference type="Proteomes" id="UP000053477"/>
    </source>
</evidence>
<dbReference type="OrthoDB" id="3027208at2759"/>
<evidence type="ECO:0000313" key="2">
    <source>
        <dbReference type="EMBL" id="KLO08391.1"/>
    </source>
</evidence>
<gene>
    <name evidence="2" type="ORF">SCHPADRAFT_1000971</name>
</gene>
<proteinExistence type="predicted"/>
<dbReference type="SMART" id="SM00225">
    <property type="entry name" value="BTB"/>
    <property type="match status" value="1"/>
</dbReference>
<dbReference type="SUPFAM" id="SSF54695">
    <property type="entry name" value="POZ domain"/>
    <property type="match status" value="1"/>
</dbReference>
<protein>
    <recommendedName>
        <fullName evidence="1">BTB domain-containing protein</fullName>
    </recommendedName>
</protein>
<dbReference type="Gene3D" id="3.30.710.10">
    <property type="entry name" value="Potassium Channel Kv1.1, Chain A"/>
    <property type="match status" value="1"/>
</dbReference>
<reference evidence="2 3" key="1">
    <citation type="submission" date="2015-04" db="EMBL/GenBank/DDBJ databases">
        <title>Complete genome sequence of Schizopora paradoxa KUC8140, a cosmopolitan wood degrader in East Asia.</title>
        <authorList>
            <consortium name="DOE Joint Genome Institute"/>
            <person name="Min B."/>
            <person name="Park H."/>
            <person name="Jang Y."/>
            <person name="Kim J.-J."/>
            <person name="Kim K.H."/>
            <person name="Pangilinan J."/>
            <person name="Lipzen A."/>
            <person name="Riley R."/>
            <person name="Grigoriev I.V."/>
            <person name="Spatafora J.W."/>
            <person name="Choi I.-G."/>
        </authorList>
    </citation>
    <scope>NUCLEOTIDE SEQUENCE [LARGE SCALE GENOMIC DNA]</scope>
    <source>
        <strain evidence="2 3">KUC8140</strain>
    </source>
</reference>
<dbReference type="EMBL" id="KQ086093">
    <property type="protein sequence ID" value="KLO08391.1"/>
    <property type="molecule type" value="Genomic_DNA"/>
</dbReference>
<dbReference type="Pfam" id="PF00651">
    <property type="entry name" value="BTB"/>
    <property type="match status" value="1"/>
</dbReference>
<keyword evidence="3" id="KW-1185">Reference proteome</keyword>
<dbReference type="CDD" id="cd18186">
    <property type="entry name" value="BTB_POZ_ZBTB_KLHL-like"/>
    <property type="match status" value="1"/>
</dbReference>
<accession>A0A0H2RU71</accession>
<sequence length="304" mass="34500">MSDSIPSMDLMSGLRRNLTRKPFESLWFSDGNVVLATDTHLFKVHKGMLSSQSSVFRDMFDLPLVDGSEGTAGGDGGIMPETYDGLSLVKFSYEKGEEFAYLLRAVYERQFYHRDDDHTPLKVVTSLLVLSTKYDFKHIRKDVIFQISKHYPMKLNEYCAIDDEKSQLFGTNRKDCHFPLLSAAFTAQVEPLLPILYYAASDFTAKDIFQEFTSGRISMECCETLLDGRESMHSAVNNSVVKMRRLLGIRHLQKLKGTVCRTQGCTFDVPEDHTGLLDRCLTTSNLKKIEGHILIPELFPQLCP</sequence>
<dbReference type="InterPro" id="IPR000210">
    <property type="entry name" value="BTB/POZ_dom"/>
</dbReference>
<dbReference type="PROSITE" id="PS50097">
    <property type="entry name" value="BTB"/>
    <property type="match status" value="1"/>
</dbReference>
<dbReference type="InParanoid" id="A0A0H2RU71"/>
<dbReference type="InterPro" id="IPR011333">
    <property type="entry name" value="SKP1/BTB/POZ_sf"/>
</dbReference>
<feature type="domain" description="BTB" evidence="1">
    <location>
        <begin position="31"/>
        <end position="115"/>
    </location>
</feature>
<evidence type="ECO:0000259" key="1">
    <source>
        <dbReference type="PROSITE" id="PS50097"/>
    </source>
</evidence>